<protein>
    <submittedName>
        <fullName evidence="14">ATP-binding cassette, subfamily B</fullName>
    </submittedName>
    <submittedName>
        <fullName evidence="13">Multidrug ABC transporter ATP-binding protein</fullName>
    </submittedName>
</protein>
<dbReference type="SMART" id="SM00382">
    <property type="entry name" value="AAA"/>
    <property type="match status" value="1"/>
</dbReference>
<dbReference type="InterPro" id="IPR039421">
    <property type="entry name" value="Type_1_exporter"/>
</dbReference>
<dbReference type="InterPro" id="IPR027417">
    <property type="entry name" value="P-loop_NTPase"/>
</dbReference>
<evidence type="ECO:0000256" key="8">
    <source>
        <dbReference type="ARBA" id="ARBA00023136"/>
    </source>
</evidence>
<keyword evidence="3" id="KW-1003">Cell membrane</keyword>
<evidence type="ECO:0000256" key="1">
    <source>
        <dbReference type="ARBA" id="ARBA00004651"/>
    </source>
</evidence>
<dbReference type="InterPro" id="IPR017871">
    <property type="entry name" value="ABC_transporter-like_CS"/>
</dbReference>
<name>A0A0D1YIM1_ANEMI</name>
<dbReference type="RefSeq" id="WP_043063975.1">
    <property type="nucleotide sequence ID" value="NZ_BJOA01000225.1"/>
</dbReference>
<keyword evidence="5" id="KW-0547">Nucleotide-binding</keyword>
<dbReference type="SUPFAM" id="SSF52540">
    <property type="entry name" value="P-loop containing nucleoside triphosphate hydrolases"/>
    <property type="match status" value="1"/>
</dbReference>
<dbReference type="InterPro" id="IPR036640">
    <property type="entry name" value="ABC1_TM_sf"/>
</dbReference>
<feature type="transmembrane region" description="Helical" evidence="10">
    <location>
        <begin position="43"/>
        <end position="70"/>
    </location>
</feature>
<evidence type="ECO:0000313" key="13">
    <source>
        <dbReference type="EMBL" id="KON96290.1"/>
    </source>
</evidence>
<dbReference type="OrthoDB" id="9770415at2"/>
<evidence type="ECO:0000313" key="15">
    <source>
        <dbReference type="Proteomes" id="UP000037269"/>
    </source>
</evidence>
<evidence type="ECO:0000256" key="6">
    <source>
        <dbReference type="ARBA" id="ARBA00022840"/>
    </source>
</evidence>
<keyword evidence="8 10" id="KW-0472">Membrane</keyword>
<evidence type="ECO:0000313" key="14">
    <source>
        <dbReference type="EMBL" id="SDI25859.1"/>
    </source>
</evidence>
<evidence type="ECO:0000256" key="9">
    <source>
        <dbReference type="SAM" id="MobiDB-lite"/>
    </source>
</evidence>
<dbReference type="PANTHER" id="PTHR43394:SF1">
    <property type="entry name" value="ATP-BINDING CASSETTE SUB-FAMILY B MEMBER 10, MITOCHONDRIAL"/>
    <property type="match status" value="1"/>
</dbReference>
<dbReference type="Proteomes" id="UP000037269">
    <property type="component" value="Unassembled WGS sequence"/>
</dbReference>
<dbReference type="STRING" id="47500.AF333_13190"/>
<dbReference type="PROSITE" id="PS50893">
    <property type="entry name" value="ABC_TRANSPORTER_2"/>
    <property type="match status" value="1"/>
</dbReference>
<dbReference type="InterPro" id="IPR003593">
    <property type="entry name" value="AAA+_ATPase"/>
</dbReference>
<keyword evidence="2" id="KW-0813">Transport</keyword>
<feature type="transmembrane region" description="Helical" evidence="10">
    <location>
        <begin position="281"/>
        <end position="305"/>
    </location>
</feature>
<dbReference type="FunFam" id="3.40.50.300:FF:000287">
    <property type="entry name" value="Multidrug ABC transporter ATP-binding protein"/>
    <property type="match status" value="1"/>
</dbReference>
<dbReference type="GO" id="GO:0005524">
    <property type="term" value="F:ATP binding"/>
    <property type="evidence" value="ECO:0007669"/>
    <property type="project" value="UniProtKB-KW"/>
</dbReference>
<evidence type="ECO:0000259" key="11">
    <source>
        <dbReference type="PROSITE" id="PS50893"/>
    </source>
</evidence>
<dbReference type="SUPFAM" id="SSF90123">
    <property type="entry name" value="ABC transporter transmembrane region"/>
    <property type="match status" value="1"/>
</dbReference>
<dbReference type="Gene3D" id="3.40.50.300">
    <property type="entry name" value="P-loop containing nucleotide triphosphate hydrolases"/>
    <property type="match status" value="1"/>
</dbReference>
<dbReference type="CDD" id="cd18547">
    <property type="entry name" value="ABC_6TM_Tm288_like"/>
    <property type="match status" value="1"/>
</dbReference>
<dbReference type="Pfam" id="PF00005">
    <property type="entry name" value="ABC_tran"/>
    <property type="match status" value="1"/>
</dbReference>
<evidence type="ECO:0000256" key="3">
    <source>
        <dbReference type="ARBA" id="ARBA00022475"/>
    </source>
</evidence>
<gene>
    <name evidence="13" type="ORF">AF333_13190</name>
    <name evidence="14" type="ORF">SAMN04487909_102304</name>
</gene>
<dbReference type="Gene3D" id="1.20.1560.10">
    <property type="entry name" value="ABC transporter type 1, transmembrane domain"/>
    <property type="match status" value="1"/>
</dbReference>
<reference evidence="13 15" key="1">
    <citation type="submission" date="2015-07" db="EMBL/GenBank/DDBJ databases">
        <title>Fjat-14205 dsm 2895.</title>
        <authorList>
            <person name="Liu B."/>
            <person name="Wang J."/>
            <person name="Zhu Y."/>
            <person name="Liu G."/>
            <person name="Chen Q."/>
            <person name="Chen Z."/>
            <person name="Lan J."/>
            <person name="Che J."/>
            <person name="Ge C."/>
            <person name="Shi H."/>
            <person name="Pan Z."/>
            <person name="Liu X."/>
        </authorList>
    </citation>
    <scope>NUCLEOTIDE SEQUENCE [LARGE SCALE GENOMIC DNA]</scope>
    <source>
        <strain evidence="13 15">DSM 2895</strain>
    </source>
</reference>
<feature type="region of interest" description="Disordered" evidence="9">
    <location>
        <begin position="1"/>
        <end position="24"/>
    </location>
</feature>
<dbReference type="FunFam" id="1.20.1560.10:FF:000011">
    <property type="entry name" value="Multidrug ABC transporter ATP-binding protein"/>
    <property type="match status" value="1"/>
</dbReference>
<comment type="subcellular location">
    <subcellularLocation>
        <location evidence="1">Cell membrane</location>
        <topology evidence="1">Multi-pass membrane protein</topology>
    </subcellularLocation>
</comment>
<evidence type="ECO:0000256" key="2">
    <source>
        <dbReference type="ARBA" id="ARBA00022448"/>
    </source>
</evidence>
<dbReference type="GO" id="GO:0005886">
    <property type="term" value="C:plasma membrane"/>
    <property type="evidence" value="ECO:0007669"/>
    <property type="project" value="UniProtKB-SubCell"/>
</dbReference>
<keyword evidence="4 10" id="KW-0812">Transmembrane</keyword>
<feature type="transmembrane region" description="Helical" evidence="10">
    <location>
        <begin position="82"/>
        <end position="102"/>
    </location>
</feature>
<keyword evidence="7 10" id="KW-1133">Transmembrane helix</keyword>
<dbReference type="EMBL" id="LGUG01000004">
    <property type="protein sequence ID" value="KON96290.1"/>
    <property type="molecule type" value="Genomic_DNA"/>
</dbReference>
<evidence type="ECO:0000256" key="5">
    <source>
        <dbReference type="ARBA" id="ARBA00022741"/>
    </source>
</evidence>
<dbReference type="CDD" id="cd03254">
    <property type="entry name" value="ABCC_Glucan_exporter_like"/>
    <property type="match status" value="1"/>
</dbReference>
<accession>A0A0D1YIM1</accession>
<feature type="domain" description="ABC transporter" evidence="11">
    <location>
        <begin position="362"/>
        <end position="596"/>
    </location>
</feature>
<evidence type="ECO:0000259" key="12">
    <source>
        <dbReference type="PROSITE" id="PS50929"/>
    </source>
</evidence>
<dbReference type="PROSITE" id="PS00211">
    <property type="entry name" value="ABC_TRANSPORTER_1"/>
    <property type="match status" value="1"/>
</dbReference>
<dbReference type="Proteomes" id="UP000182836">
    <property type="component" value="Unassembled WGS sequence"/>
</dbReference>
<dbReference type="PROSITE" id="PS50929">
    <property type="entry name" value="ABC_TM1F"/>
    <property type="match status" value="1"/>
</dbReference>
<evidence type="ECO:0000313" key="16">
    <source>
        <dbReference type="Proteomes" id="UP000182836"/>
    </source>
</evidence>
<organism evidence="13 15">
    <name type="scientific">Aneurinibacillus migulanus</name>
    <name type="common">Bacillus migulanus</name>
    <dbReference type="NCBI Taxonomy" id="47500"/>
    <lineage>
        <taxon>Bacteria</taxon>
        <taxon>Bacillati</taxon>
        <taxon>Bacillota</taxon>
        <taxon>Bacilli</taxon>
        <taxon>Bacillales</taxon>
        <taxon>Paenibacillaceae</taxon>
        <taxon>Aneurinibacillus group</taxon>
        <taxon>Aneurinibacillus</taxon>
    </lineage>
</organism>
<dbReference type="InterPro" id="IPR011527">
    <property type="entry name" value="ABC1_TM_dom"/>
</dbReference>
<feature type="domain" description="ABC transmembrane type-1" evidence="12">
    <location>
        <begin position="47"/>
        <end position="328"/>
    </location>
</feature>
<feature type="transmembrane region" description="Helical" evidence="10">
    <location>
        <begin position="187"/>
        <end position="204"/>
    </location>
</feature>
<evidence type="ECO:0000256" key="10">
    <source>
        <dbReference type="SAM" id="Phobius"/>
    </source>
</evidence>
<sequence>MLKLPNKPAQAGANKPEMRKKPKPKDWFGTLAKIWTYLSKHKGLLTLVFIMVVISSILGLLGPYLIGLAIDTYIVTKDEKGILLLIVLLAVIYLLHSVSLWLQNYWMIGVAQEAIYSMRNDLFYQLHKLPVSFFSKRQHGELMSRLTNDIDNVSQTLNSSFIQLSSSILTFIGMITLMLWLSPLLTIITLLIVPLMFIGMKWITSRTGRYFKEQQHHLGELNGFIEETFSGQKIVKTFSQEQKVIATFIHKSEKLKASGYWAQTYSGFIPKLMNVLNNVSFAVIAGAGGILAVKGMVSIGIMVTFSEYARQFTRPLNDLANQFNTFLSAIAGAERVFEVMEEDTETKDEHGAIELNEVRGEIAFSNVSFSYNKEGQTINNIDFHIAPGETVALVGPTGAGKTTVVQLLSRFYDPDRGYILIDGYDSKEIRRENLRQHMGFVLQDSFLFQGTIRDNIRYGKLGANHDEVEQAARLANAHSFIMKLPDQYDTMLDQEGSGISQGQKQLLSIARAILADPSILVLDEATSSIDTITEIKIQDALYRLMKDRTSIVIAHRLNTIQQADVILVLEDGKIIEKGSHDSLLKQKGVYYELVHSQFRRVGHVDV</sequence>
<dbReference type="PANTHER" id="PTHR43394">
    <property type="entry name" value="ATP-DEPENDENT PERMEASE MDL1, MITOCHONDRIAL"/>
    <property type="match status" value="1"/>
</dbReference>
<evidence type="ECO:0000256" key="4">
    <source>
        <dbReference type="ARBA" id="ARBA00022692"/>
    </source>
</evidence>
<dbReference type="EMBL" id="FNED01000002">
    <property type="protein sequence ID" value="SDI25859.1"/>
    <property type="molecule type" value="Genomic_DNA"/>
</dbReference>
<dbReference type="GO" id="GO:0016887">
    <property type="term" value="F:ATP hydrolysis activity"/>
    <property type="evidence" value="ECO:0007669"/>
    <property type="project" value="InterPro"/>
</dbReference>
<dbReference type="Pfam" id="PF00664">
    <property type="entry name" value="ABC_membrane"/>
    <property type="match status" value="1"/>
</dbReference>
<dbReference type="GeneID" id="42306126"/>
<evidence type="ECO:0000256" key="7">
    <source>
        <dbReference type="ARBA" id="ARBA00022989"/>
    </source>
</evidence>
<reference evidence="14 16" key="2">
    <citation type="submission" date="2016-10" db="EMBL/GenBank/DDBJ databases">
        <authorList>
            <person name="de Groot N.N."/>
        </authorList>
    </citation>
    <scope>NUCLEOTIDE SEQUENCE [LARGE SCALE GENOMIC DNA]</scope>
    <source>
        <strain evidence="14 16">DSM 2895</strain>
    </source>
</reference>
<keyword evidence="15" id="KW-1185">Reference proteome</keyword>
<proteinExistence type="predicted"/>
<dbReference type="InterPro" id="IPR003439">
    <property type="entry name" value="ABC_transporter-like_ATP-bd"/>
</dbReference>
<dbReference type="GO" id="GO:0015421">
    <property type="term" value="F:ABC-type oligopeptide transporter activity"/>
    <property type="evidence" value="ECO:0007669"/>
    <property type="project" value="TreeGrafter"/>
</dbReference>
<keyword evidence="6 13" id="KW-0067">ATP-binding</keyword>
<dbReference type="PATRIC" id="fig|47500.8.peg.1394"/>
<dbReference type="AlphaFoldDB" id="A0A0D1YIM1"/>